<gene>
    <name evidence="2" type="ORF">SAMN05216218_10360</name>
</gene>
<evidence type="ECO:0000313" key="3">
    <source>
        <dbReference type="Proteomes" id="UP000199076"/>
    </source>
</evidence>
<dbReference type="InterPro" id="IPR015272">
    <property type="entry name" value="MoadD_C"/>
</dbReference>
<dbReference type="AlphaFoldDB" id="A0A1G7HKJ5"/>
<name>A0A1G7HKJ5_9EURY</name>
<protein>
    <submittedName>
        <fullName evidence="2">Molybdopterin synthase sulfur carrier subunit</fullName>
    </submittedName>
</protein>
<dbReference type="RefSeq" id="WP_092688573.1">
    <property type="nucleotide sequence ID" value="NZ_FNBK01000003.1"/>
</dbReference>
<feature type="domain" description="Molybdopterin cofactor biosynthesis MoaD-related C-terminal" evidence="1">
    <location>
        <begin position="4"/>
        <end position="91"/>
    </location>
</feature>
<accession>A0A1G7HKJ5</accession>
<evidence type="ECO:0000259" key="1">
    <source>
        <dbReference type="Pfam" id="PF09189"/>
    </source>
</evidence>
<dbReference type="OrthoDB" id="263424at2157"/>
<dbReference type="STRING" id="660518.SAMN05216218_10360"/>
<proteinExistence type="predicted"/>
<dbReference type="Pfam" id="PF09189">
    <property type="entry name" value="MoaD_arch"/>
    <property type="match status" value="1"/>
</dbReference>
<dbReference type="Proteomes" id="UP000199076">
    <property type="component" value="Unassembled WGS sequence"/>
</dbReference>
<dbReference type="Gene3D" id="3.30.1370.80">
    <property type="entry name" value="Molybdopterin cofactor biosynthesis MoaD-related, C-terminal domain"/>
    <property type="match status" value="1"/>
</dbReference>
<evidence type="ECO:0000313" key="2">
    <source>
        <dbReference type="EMBL" id="SDF00881.1"/>
    </source>
</evidence>
<dbReference type="EMBL" id="FNBK01000003">
    <property type="protein sequence ID" value="SDF00881.1"/>
    <property type="molecule type" value="Genomic_DNA"/>
</dbReference>
<dbReference type="InterPro" id="IPR036473">
    <property type="entry name" value="Mopterin_CF_MoaD-rel_C_sf"/>
</dbReference>
<sequence length="91" mass="9776">MRREEAFRGISKRLAVHYLENLGGELVAGEREDNAEADVAGEDWTATLSAEKVSVAGSMTLTEVSVVFEGGEDTVAELVEKFTQKAMRAGG</sequence>
<reference evidence="3" key="1">
    <citation type="submission" date="2016-10" db="EMBL/GenBank/DDBJ databases">
        <authorList>
            <person name="Varghese N."/>
            <person name="Submissions S."/>
        </authorList>
    </citation>
    <scope>NUCLEOTIDE SEQUENCE [LARGE SCALE GENOMIC DNA]</scope>
    <source>
        <strain evidence="3">IBRC-M 10760</strain>
    </source>
</reference>
<keyword evidence="3" id="KW-1185">Reference proteome</keyword>
<organism evidence="2 3">
    <name type="scientific">Halorientalis regularis</name>
    <dbReference type="NCBI Taxonomy" id="660518"/>
    <lineage>
        <taxon>Archaea</taxon>
        <taxon>Methanobacteriati</taxon>
        <taxon>Methanobacteriota</taxon>
        <taxon>Stenosarchaea group</taxon>
        <taxon>Halobacteria</taxon>
        <taxon>Halobacteriales</taxon>
        <taxon>Haloarculaceae</taxon>
        <taxon>Halorientalis</taxon>
    </lineage>
</organism>